<organism evidence="2 3">
    <name type="scientific">Ancylobacter mangrovi</name>
    <dbReference type="NCBI Taxonomy" id="2972472"/>
    <lineage>
        <taxon>Bacteria</taxon>
        <taxon>Pseudomonadati</taxon>
        <taxon>Pseudomonadota</taxon>
        <taxon>Alphaproteobacteria</taxon>
        <taxon>Hyphomicrobiales</taxon>
        <taxon>Xanthobacteraceae</taxon>
        <taxon>Ancylobacter</taxon>
    </lineage>
</organism>
<reference evidence="2" key="1">
    <citation type="submission" date="2022-08" db="EMBL/GenBank/DDBJ databases">
        <authorList>
            <person name="Li F."/>
        </authorList>
    </citation>
    <scope>NUCLEOTIDE SEQUENCE</scope>
    <source>
        <strain evidence="2">MQZ15Z-1</strain>
    </source>
</reference>
<feature type="compositionally biased region" description="Basic and acidic residues" evidence="1">
    <location>
        <begin position="70"/>
        <end position="89"/>
    </location>
</feature>
<proteinExistence type="predicted"/>
<dbReference type="Proteomes" id="UP001151088">
    <property type="component" value="Unassembled WGS sequence"/>
</dbReference>
<name>A0A9X2PKK5_9HYPH</name>
<evidence type="ECO:0000256" key="1">
    <source>
        <dbReference type="SAM" id="MobiDB-lite"/>
    </source>
</evidence>
<dbReference type="InterPro" id="IPR045468">
    <property type="entry name" value="DUF6496"/>
</dbReference>
<evidence type="ECO:0000313" key="2">
    <source>
        <dbReference type="EMBL" id="MCS0495658.1"/>
    </source>
</evidence>
<gene>
    <name evidence="2" type="ORF">NVS89_11160</name>
</gene>
<comment type="caution">
    <text evidence="2">The sequence shown here is derived from an EMBL/GenBank/DDBJ whole genome shotgun (WGS) entry which is preliminary data.</text>
</comment>
<dbReference type="RefSeq" id="WP_258732825.1">
    <property type="nucleotide sequence ID" value="NZ_JANTHZ010000004.1"/>
</dbReference>
<feature type="region of interest" description="Disordered" evidence="1">
    <location>
        <begin position="44"/>
        <end position="141"/>
    </location>
</feature>
<dbReference type="Pfam" id="PF20106">
    <property type="entry name" value="DUF6496"/>
    <property type="match status" value="1"/>
</dbReference>
<keyword evidence="3" id="KW-1185">Reference proteome</keyword>
<dbReference type="EMBL" id="JANTHZ010000004">
    <property type="protein sequence ID" value="MCS0495658.1"/>
    <property type="molecule type" value="Genomic_DNA"/>
</dbReference>
<protein>
    <submittedName>
        <fullName evidence="2">DUF6496 domain-containing protein</fullName>
    </submittedName>
</protein>
<dbReference type="AlphaFoldDB" id="A0A9X2PKK5"/>
<accession>A0A9X2PKK5</accession>
<feature type="compositionally biased region" description="Basic and acidic residues" evidence="1">
    <location>
        <begin position="131"/>
        <end position="141"/>
    </location>
</feature>
<evidence type="ECO:0000313" key="3">
    <source>
        <dbReference type="Proteomes" id="UP001151088"/>
    </source>
</evidence>
<sequence>MPKQSEAQRETVERVMHEYKQGELKIRGSGPKVKSRRQAIAIALNEAGATNQESPAENRRNLRRTKGKERRGETAEAETEGKAAQERTLHGAGRRSRSSGGSRASARGDESKSDLYAEARRRNVPGRSKMSKGELERALGH</sequence>
<feature type="compositionally biased region" description="Basic and acidic residues" evidence="1">
    <location>
        <begin position="106"/>
        <end position="121"/>
    </location>
</feature>